<dbReference type="Gene3D" id="1.10.110.10">
    <property type="entry name" value="Plant lipid-transfer and hydrophobic proteins"/>
    <property type="match status" value="1"/>
</dbReference>
<organism evidence="8 9">
    <name type="scientific">Sphagnum jensenii</name>
    <dbReference type="NCBI Taxonomy" id="128206"/>
    <lineage>
        <taxon>Eukaryota</taxon>
        <taxon>Viridiplantae</taxon>
        <taxon>Streptophyta</taxon>
        <taxon>Embryophyta</taxon>
        <taxon>Bryophyta</taxon>
        <taxon>Sphagnophytina</taxon>
        <taxon>Sphagnopsida</taxon>
        <taxon>Sphagnales</taxon>
        <taxon>Sphagnaceae</taxon>
        <taxon>Sphagnum</taxon>
    </lineage>
</organism>
<keyword evidence="5" id="KW-0812">Transmembrane</keyword>
<feature type="signal peptide" evidence="6">
    <location>
        <begin position="1"/>
        <end position="32"/>
    </location>
</feature>
<dbReference type="InterPro" id="IPR036312">
    <property type="entry name" value="Bifun_inhib/LTP/seed_sf"/>
</dbReference>
<dbReference type="InterPro" id="IPR016140">
    <property type="entry name" value="Bifunc_inhib/LTP/seed_store"/>
</dbReference>
<keyword evidence="9" id="KW-1185">Reference proteome</keyword>
<evidence type="ECO:0000256" key="4">
    <source>
        <dbReference type="ARBA" id="ARBA00023180"/>
    </source>
</evidence>
<dbReference type="EMBL" id="OZ023717">
    <property type="protein sequence ID" value="CAK9866254.1"/>
    <property type="molecule type" value="Genomic_DNA"/>
</dbReference>
<evidence type="ECO:0000256" key="3">
    <source>
        <dbReference type="ARBA" id="ARBA00023157"/>
    </source>
</evidence>
<evidence type="ECO:0000256" key="5">
    <source>
        <dbReference type="SAM" id="Phobius"/>
    </source>
</evidence>
<keyword evidence="3" id="KW-1015">Disulfide bond</keyword>
<dbReference type="CDD" id="cd00010">
    <property type="entry name" value="AAI_LTSS"/>
    <property type="match status" value="1"/>
</dbReference>
<keyword evidence="5" id="KW-1133">Transmembrane helix</keyword>
<dbReference type="SUPFAM" id="SSF47699">
    <property type="entry name" value="Bifunctional inhibitor/lipid-transfer protein/seed storage 2S albumin"/>
    <property type="match status" value="1"/>
</dbReference>
<feature type="domain" description="Bifunctional inhibitor/plant lipid transfer protein/seed storage helical" evidence="7">
    <location>
        <begin position="41"/>
        <end position="117"/>
    </location>
</feature>
<comment type="similarity">
    <text evidence="1">Belongs to the plant LTP family.</text>
</comment>
<sequence>MGYRSQAAMSEVMVQLLLPLLLLLLLPALNVAAQTASSSDCTQYVTDLGSCQNYLINAATVPGTDCCSGIATVEKDSVSCLCAIVNQLVGGASSGVNLTRVYAIPKDCNLTFSNSSCLAAGVSPTASTPTSTGASPSPVGGVAAAPSKNGGAKSIIVPSFYTVFGAVVLGCVPSMVFSVVAGFGLITAV</sequence>
<proteinExistence type="inferred from homology"/>
<evidence type="ECO:0000256" key="1">
    <source>
        <dbReference type="ARBA" id="ARBA00009748"/>
    </source>
</evidence>
<dbReference type="SMART" id="SM00499">
    <property type="entry name" value="AAI"/>
    <property type="match status" value="1"/>
</dbReference>
<feature type="chain" id="PRO_5045312296" description="Bifunctional inhibitor/plant lipid transfer protein/seed storage helical domain-containing protein" evidence="6">
    <location>
        <begin position="33"/>
        <end position="189"/>
    </location>
</feature>
<evidence type="ECO:0000256" key="2">
    <source>
        <dbReference type="ARBA" id="ARBA00022729"/>
    </source>
</evidence>
<dbReference type="Proteomes" id="UP001497522">
    <property type="component" value="Chromosome 16"/>
</dbReference>
<name>A0ABP1AUK8_9BRYO</name>
<feature type="transmembrane region" description="Helical" evidence="5">
    <location>
        <begin position="160"/>
        <end position="186"/>
    </location>
</feature>
<dbReference type="InterPro" id="IPR043325">
    <property type="entry name" value="LTSS"/>
</dbReference>
<reference evidence="8" key="1">
    <citation type="submission" date="2024-03" db="EMBL/GenBank/DDBJ databases">
        <authorList>
            <consortium name="ELIXIR-Norway"/>
            <consortium name="Elixir Norway"/>
        </authorList>
    </citation>
    <scope>NUCLEOTIDE SEQUENCE</scope>
</reference>
<keyword evidence="5" id="KW-0472">Membrane</keyword>
<gene>
    <name evidence="8" type="ORF">CSSPJE1EN2_LOCUS9249</name>
</gene>
<evidence type="ECO:0000259" key="7">
    <source>
        <dbReference type="SMART" id="SM00499"/>
    </source>
</evidence>
<evidence type="ECO:0000313" key="9">
    <source>
        <dbReference type="Proteomes" id="UP001497522"/>
    </source>
</evidence>
<keyword evidence="4" id="KW-0325">Glycoprotein</keyword>
<evidence type="ECO:0000256" key="6">
    <source>
        <dbReference type="SAM" id="SignalP"/>
    </source>
</evidence>
<protein>
    <recommendedName>
        <fullName evidence="7">Bifunctional inhibitor/plant lipid transfer protein/seed storage helical domain-containing protein</fullName>
    </recommendedName>
</protein>
<dbReference type="Pfam" id="PF14368">
    <property type="entry name" value="LTP_2"/>
    <property type="match status" value="1"/>
</dbReference>
<dbReference type="PANTHER" id="PTHR33044">
    <property type="entry name" value="BIFUNCTIONAL INHIBITOR/LIPID-TRANSFER PROTEIN/SEED STORAGE 2S ALBUMIN SUPERFAMILY PROTEIN-RELATED"/>
    <property type="match status" value="1"/>
</dbReference>
<keyword evidence="2 6" id="KW-0732">Signal</keyword>
<evidence type="ECO:0000313" key="8">
    <source>
        <dbReference type="EMBL" id="CAK9866254.1"/>
    </source>
</evidence>
<accession>A0ABP1AUK8</accession>